<dbReference type="PROSITE" id="PS52016">
    <property type="entry name" value="TONB_DEPENDENT_REC_3"/>
    <property type="match status" value="1"/>
</dbReference>
<sequence length="619" mass="66456">MDRFSSAALAAACACAGIGAARADGVPTLDAVVVTATRQVERASDALAAIEVIDREDIERAGHSSLVELLSARAGIQVTTNGGAGSTSKILIRGANAGHTLLLIDGMRAGSATRGDATPEVIPLEAIERIEILRGPASALYGSDAIGGVIQIFTRKGEEGIHPSLRAGFGSDDTRTLSAALSGGIDRLRYSLVAGHDRTGGIDAKPASRAGSDPDRDGFRNDYQSASLSLGFRERDEIGVALFRADAQNDYDAGRPYDSYLDKRTESVSAHMRNQLGAGWASTLRLGHSADRAFTRSSESASSRFDTAQRLLSWQHDVALGGGSLLAAYEYLEQEVDTSTAYAETKRTVNSALLGWGGQFGRHHLQLNARHDDNSQFGGRTTGTAAYGFEFLPQWRVHGSIGTAFKAPTFNDLYYPRTCTSSGCNAGNPDLEPETALNRELGIAWEAGRYSARATYFNNRIRNLIEWALLPGTRPRTRMAGNVSDARLEGVELGAAAEWRGYRLRASVDLLDARDADTGERLARRASRAAAVAVERDAGGWTLGAELVAQGARYDAVPNTSADRMGGYGLLNAYVHYAPARDWRIEARFNNLLDKDYELVRGYATPGANAFVAVRYAPR</sequence>
<protein>
    <submittedName>
        <fullName evidence="18">TonB-dependent receptor domain-containing protein</fullName>
    </submittedName>
</protein>
<feature type="domain" description="TonB-dependent receptor plug" evidence="17">
    <location>
        <begin position="44"/>
        <end position="149"/>
    </location>
</feature>
<feature type="region of interest" description="Disordered" evidence="14">
    <location>
        <begin position="201"/>
        <end position="220"/>
    </location>
</feature>
<keyword evidence="10 18" id="KW-0675">Receptor</keyword>
<keyword evidence="9 12" id="KW-0472">Membrane</keyword>
<dbReference type="Proteomes" id="UP001595974">
    <property type="component" value="Unassembled WGS sequence"/>
</dbReference>
<dbReference type="CDD" id="cd01347">
    <property type="entry name" value="ligand_gated_channel"/>
    <property type="match status" value="1"/>
</dbReference>
<organism evidence="18 19">
    <name type="scientific">Thauera sinica</name>
    <dbReference type="NCBI Taxonomy" id="2665146"/>
    <lineage>
        <taxon>Bacteria</taxon>
        <taxon>Pseudomonadati</taxon>
        <taxon>Pseudomonadota</taxon>
        <taxon>Betaproteobacteria</taxon>
        <taxon>Rhodocyclales</taxon>
        <taxon>Zoogloeaceae</taxon>
        <taxon>Thauera</taxon>
    </lineage>
</organism>
<dbReference type="RefSeq" id="WP_385961096.1">
    <property type="nucleotide sequence ID" value="NZ_JBHSOG010000024.1"/>
</dbReference>
<dbReference type="PROSITE" id="PS51257">
    <property type="entry name" value="PROKAR_LIPOPROTEIN"/>
    <property type="match status" value="1"/>
</dbReference>
<comment type="similarity">
    <text evidence="2 12 13">Belongs to the TonB-dependent receptor family.</text>
</comment>
<dbReference type="PANTHER" id="PTHR30069:SF53">
    <property type="entry name" value="COLICIN I RECEPTOR-RELATED"/>
    <property type="match status" value="1"/>
</dbReference>
<keyword evidence="6 15" id="KW-0732">Signal</keyword>
<comment type="subcellular location">
    <subcellularLocation>
        <location evidence="1 12">Cell outer membrane</location>
        <topology evidence="1 12">Multi-pass membrane protein</topology>
    </subcellularLocation>
</comment>
<dbReference type="Pfam" id="PF07715">
    <property type="entry name" value="Plug"/>
    <property type="match status" value="1"/>
</dbReference>
<keyword evidence="11 12" id="KW-0998">Cell outer membrane</keyword>
<dbReference type="EMBL" id="JBHSOG010000024">
    <property type="protein sequence ID" value="MFC5769096.1"/>
    <property type="molecule type" value="Genomic_DNA"/>
</dbReference>
<evidence type="ECO:0000259" key="17">
    <source>
        <dbReference type="Pfam" id="PF07715"/>
    </source>
</evidence>
<evidence type="ECO:0000256" key="5">
    <source>
        <dbReference type="ARBA" id="ARBA00022692"/>
    </source>
</evidence>
<proteinExistence type="inferred from homology"/>
<evidence type="ECO:0000256" key="9">
    <source>
        <dbReference type="ARBA" id="ARBA00023136"/>
    </source>
</evidence>
<evidence type="ECO:0000256" key="14">
    <source>
        <dbReference type="SAM" id="MobiDB-lite"/>
    </source>
</evidence>
<keyword evidence="5 12" id="KW-0812">Transmembrane</keyword>
<evidence type="ECO:0000256" key="7">
    <source>
        <dbReference type="ARBA" id="ARBA00023065"/>
    </source>
</evidence>
<dbReference type="InterPro" id="IPR036942">
    <property type="entry name" value="Beta-barrel_TonB_sf"/>
</dbReference>
<dbReference type="Pfam" id="PF00593">
    <property type="entry name" value="TonB_dep_Rec_b-barrel"/>
    <property type="match status" value="1"/>
</dbReference>
<evidence type="ECO:0000256" key="6">
    <source>
        <dbReference type="ARBA" id="ARBA00022729"/>
    </source>
</evidence>
<accession>A0ABW1AQD7</accession>
<name>A0ABW1AQD7_9RHOO</name>
<feature type="chain" id="PRO_5046714124" evidence="15">
    <location>
        <begin position="24"/>
        <end position="619"/>
    </location>
</feature>
<keyword evidence="4 12" id="KW-1134">Transmembrane beta strand</keyword>
<reference evidence="19" key="1">
    <citation type="journal article" date="2019" name="Int. J. Syst. Evol. Microbiol.">
        <title>The Global Catalogue of Microorganisms (GCM) 10K type strain sequencing project: providing services to taxonomists for standard genome sequencing and annotation.</title>
        <authorList>
            <consortium name="The Broad Institute Genomics Platform"/>
            <consortium name="The Broad Institute Genome Sequencing Center for Infectious Disease"/>
            <person name="Wu L."/>
            <person name="Ma J."/>
        </authorList>
    </citation>
    <scope>NUCLEOTIDE SEQUENCE [LARGE SCALE GENOMIC DNA]</scope>
    <source>
        <strain evidence="19">SHR3</strain>
    </source>
</reference>
<evidence type="ECO:0000256" key="15">
    <source>
        <dbReference type="SAM" id="SignalP"/>
    </source>
</evidence>
<dbReference type="Gene3D" id="2.170.130.10">
    <property type="entry name" value="TonB-dependent receptor, plug domain"/>
    <property type="match status" value="1"/>
</dbReference>
<keyword evidence="8 13" id="KW-0798">TonB box</keyword>
<evidence type="ECO:0000256" key="10">
    <source>
        <dbReference type="ARBA" id="ARBA00023170"/>
    </source>
</evidence>
<feature type="signal peptide" evidence="15">
    <location>
        <begin position="1"/>
        <end position="23"/>
    </location>
</feature>
<dbReference type="InterPro" id="IPR037066">
    <property type="entry name" value="Plug_dom_sf"/>
</dbReference>
<evidence type="ECO:0000259" key="16">
    <source>
        <dbReference type="Pfam" id="PF00593"/>
    </source>
</evidence>
<dbReference type="PANTHER" id="PTHR30069">
    <property type="entry name" value="TONB-DEPENDENT OUTER MEMBRANE RECEPTOR"/>
    <property type="match status" value="1"/>
</dbReference>
<evidence type="ECO:0000256" key="3">
    <source>
        <dbReference type="ARBA" id="ARBA00022448"/>
    </source>
</evidence>
<evidence type="ECO:0000256" key="13">
    <source>
        <dbReference type="RuleBase" id="RU003357"/>
    </source>
</evidence>
<evidence type="ECO:0000256" key="8">
    <source>
        <dbReference type="ARBA" id="ARBA00023077"/>
    </source>
</evidence>
<evidence type="ECO:0000256" key="2">
    <source>
        <dbReference type="ARBA" id="ARBA00009810"/>
    </source>
</evidence>
<evidence type="ECO:0000256" key="12">
    <source>
        <dbReference type="PROSITE-ProRule" id="PRU01360"/>
    </source>
</evidence>
<keyword evidence="3 12" id="KW-0813">Transport</keyword>
<gene>
    <name evidence="18" type="ORF">ACFPTN_06890</name>
</gene>
<dbReference type="InterPro" id="IPR039426">
    <property type="entry name" value="TonB-dep_rcpt-like"/>
</dbReference>
<dbReference type="InterPro" id="IPR012910">
    <property type="entry name" value="Plug_dom"/>
</dbReference>
<evidence type="ECO:0000313" key="19">
    <source>
        <dbReference type="Proteomes" id="UP001595974"/>
    </source>
</evidence>
<keyword evidence="7" id="KW-0406">Ion transport</keyword>
<dbReference type="SUPFAM" id="SSF56935">
    <property type="entry name" value="Porins"/>
    <property type="match status" value="1"/>
</dbReference>
<evidence type="ECO:0000256" key="4">
    <source>
        <dbReference type="ARBA" id="ARBA00022452"/>
    </source>
</evidence>
<dbReference type="Gene3D" id="2.40.170.20">
    <property type="entry name" value="TonB-dependent receptor, beta-barrel domain"/>
    <property type="match status" value="1"/>
</dbReference>
<dbReference type="InterPro" id="IPR000531">
    <property type="entry name" value="Beta-barrel_TonB"/>
</dbReference>
<comment type="caution">
    <text evidence="18">The sequence shown here is derived from an EMBL/GenBank/DDBJ whole genome shotgun (WGS) entry which is preliminary data.</text>
</comment>
<evidence type="ECO:0000256" key="1">
    <source>
        <dbReference type="ARBA" id="ARBA00004571"/>
    </source>
</evidence>
<evidence type="ECO:0000256" key="11">
    <source>
        <dbReference type="ARBA" id="ARBA00023237"/>
    </source>
</evidence>
<evidence type="ECO:0000313" key="18">
    <source>
        <dbReference type="EMBL" id="MFC5769096.1"/>
    </source>
</evidence>
<keyword evidence="19" id="KW-1185">Reference proteome</keyword>
<feature type="domain" description="TonB-dependent receptor-like beta-barrel" evidence="16">
    <location>
        <begin position="211"/>
        <end position="592"/>
    </location>
</feature>